<evidence type="ECO:0000313" key="4">
    <source>
        <dbReference type="EMBL" id="SRR23124.1"/>
    </source>
</evidence>
<organism evidence="2 6">
    <name type="scientific">Shigella sonnei</name>
    <dbReference type="NCBI Taxonomy" id="624"/>
    <lineage>
        <taxon>Bacteria</taxon>
        <taxon>Pseudomonadati</taxon>
        <taxon>Pseudomonadota</taxon>
        <taxon>Gammaproteobacteria</taxon>
        <taxon>Enterobacterales</taxon>
        <taxon>Enterobacteriaceae</taxon>
        <taxon>Shigella</taxon>
    </lineage>
</organism>
<evidence type="ECO:0000313" key="7">
    <source>
        <dbReference type="Proteomes" id="UP000188006"/>
    </source>
</evidence>
<dbReference type="AlphaFoldDB" id="A0A0H9QA94"/>
<sequence length="87" mass="10021">MMNGQTDNVKIFMQEIQSLVYNHIIHEDNLVKLLQTKSANETPGLYISMLYGFDEIIDIFLNALTTPIAQELLNKKNGDEYFSHENT</sequence>
<evidence type="ECO:0000313" key="6">
    <source>
        <dbReference type="Proteomes" id="UP000187708"/>
    </source>
</evidence>
<evidence type="ECO:0000313" key="8">
    <source>
        <dbReference type="Proteomes" id="UP000251393"/>
    </source>
</evidence>
<dbReference type="EMBL" id="CWXZ01000070">
    <property type="protein sequence ID" value="CSK82839.1"/>
    <property type="molecule type" value="Genomic_DNA"/>
</dbReference>
<name>A0A0H9QA94_SHISO</name>
<evidence type="ECO:0000313" key="3">
    <source>
        <dbReference type="EMBL" id="SJH26479.1"/>
    </source>
</evidence>
<dbReference type="Proteomes" id="UP000188006">
    <property type="component" value="Unassembled WGS sequence"/>
</dbReference>
<dbReference type="Proteomes" id="UP000251393">
    <property type="component" value="Unassembled WGS sequence"/>
</dbReference>
<evidence type="ECO:0000313" key="2">
    <source>
        <dbReference type="EMBL" id="SIX58607.1"/>
    </source>
</evidence>
<comment type="caution">
    <text evidence="2">The sequence shown here is derived from an EMBL/GenBank/DDBJ whole genome shotgun (WGS) entry which is preliminary data.</text>
</comment>
<dbReference type="EMBL" id="UDYI01000085">
    <property type="protein sequence ID" value="SRR23124.1"/>
    <property type="molecule type" value="Genomic_DNA"/>
</dbReference>
<protein>
    <submittedName>
        <fullName evidence="2">Ankyrin repeat protein B</fullName>
    </submittedName>
</protein>
<evidence type="ECO:0000313" key="5">
    <source>
        <dbReference type="Proteomes" id="UP000045991"/>
    </source>
</evidence>
<dbReference type="EMBL" id="FUBI01000067">
    <property type="protein sequence ID" value="SJH26479.1"/>
    <property type="molecule type" value="Genomic_DNA"/>
</dbReference>
<dbReference type="EMBL" id="FTSV01000062">
    <property type="protein sequence ID" value="SIX58607.1"/>
    <property type="molecule type" value="Genomic_DNA"/>
</dbReference>
<proteinExistence type="predicted"/>
<dbReference type="Proteomes" id="UP000045991">
    <property type="component" value="Unassembled WGS sequence"/>
</dbReference>
<dbReference type="Proteomes" id="UP000187708">
    <property type="component" value="Unassembled WGS sequence"/>
</dbReference>
<evidence type="ECO:0000313" key="1">
    <source>
        <dbReference type="EMBL" id="CSK82839.1"/>
    </source>
</evidence>
<accession>A0A0H9QA94</accession>
<reference evidence="4 8" key="2">
    <citation type="submission" date="2018-06" db="EMBL/GenBank/DDBJ databases">
        <authorList>
            <consortium name="Pathogen Informatics"/>
            <person name="Doyle S."/>
        </authorList>
    </citation>
    <scope>NUCLEOTIDE SEQUENCE [LARGE SCALE GENOMIC DNA]</scope>
    <source>
        <strain evidence="4 8">4028STDY6275292</strain>
    </source>
</reference>
<reference evidence="6 7" key="1">
    <citation type="submission" date="2017-01" db="EMBL/GenBank/DDBJ databases">
        <authorList>
            <consortium name="Pathogen Informatics"/>
        </authorList>
    </citation>
    <scope>NUCLEOTIDE SEQUENCE [LARGE SCALE GENOMIC DNA]</scope>
    <source>
        <strain evidence="1 5">20352044</strain>
        <strain evidence="2 6">2090STDY5461769</strain>
        <strain evidence="7">sh1405</strain>
        <strain evidence="3">Sh1405</strain>
    </source>
</reference>
<gene>
    <name evidence="1" type="ORF">ERS428554_02829</name>
    <name evidence="3" type="ORF">SAMEA1569760_02640</name>
    <name evidence="2" type="ORF">SAMEA2054241_02239</name>
    <name evidence="4" type="ORF">SAMEA3710766_03076</name>
</gene>